<reference evidence="1" key="1">
    <citation type="submission" date="2023-06" db="EMBL/GenBank/DDBJ databases">
        <authorList>
            <person name="Delattre M."/>
        </authorList>
    </citation>
    <scope>NUCLEOTIDE SEQUENCE</scope>
    <source>
        <strain evidence="1">AF72</strain>
    </source>
</reference>
<accession>A0AA36CAG1</accession>
<proteinExistence type="predicted"/>
<dbReference type="Proteomes" id="UP001177023">
    <property type="component" value="Unassembled WGS sequence"/>
</dbReference>
<gene>
    <name evidence="1" type="ORF">MSPICULIGERA_LOCUS3462</name>
</gene>
<dbReference type="EMBL" id="CATQJA010000916">
    <property type="protein sequence ID" value="CAJ0564794.1"/>
    <property type="molecule type" value="Genomic_DNA"/>
</dbReference>
<sequence>MFKFGLTMTENMRALSAGIRIAQYFVSFGRFLALSFDGRYLQVKLPYLPLPLPYTIALLLRLGAEFNATNYTEWLRSSSLLEMGLKALVFLVFAGSYADPTPAKCDKAAPMCKYFSCVSTTYPDTEGDRIATILRNVSCNGKFLLPIVRYEKIWSAWGEQDLEGELGRCTAGAPNDPADCPAVIATYQCTVSALARKIGSGEKDAPFIARLVQFKIAAELLASGDKEPHPPCMKAFWNALDEIGNHAQEDNAKVK</sequence>
<evidence type="ECO:0000313" key="1">
    <source>
        <dbReference type="EMBL" id="CAJ0564794.1"/>
    </source>
</evidence>
<comment type="caution">
    <text evidence="1">The sequence shown here is derived from an EMBL/GenBank/DDBJ whole genome shotgun (WGS) entry which is preliminary data.</text>
</comment>
<dbReference type="AlphaFoldDB" id="A0AA36CAG1"/>
<evidence type="ECO:0000313" key="2">
    <source>
        <dbReference type="Proteomes" id="UP001177023"/>
    </source>
</evidence>
<name>A0AA36CAG1_9BILA</name>
<organism evidence="1 2">
    <name type="scientific">Mesorhabditis spiculigera</name>
    <dbReference type="NCBI Taxonomy" id="96644"/>
    <lineage>
        <taxon>Eukaryota</taxon>
        <taxon>Metazoa</taxon>
        <taxon>Ecdysozoa</taxon>
        <taxon>Nematoda</taxon>
        <taxon>Chromadorea</taxon>
        <taxon>Rhabditida</taxon>
        <taxon>Rhabditina</taxon>
        <taxon>Rhabditomorpha</taxon>
        <taxon>Rhabditoidea</taxon>
        <taxon>Rhabditidae</taxon>
        <taxon>Mesorhabditinae</taxon>
        <taxon>Mesorhabditis</taxon>
    </lineage>
</organism>
<keyword evidence="2" id="KW-1185">Reference proteome</keyword>
<feature type="non-terminal residue" evidence="1">
    <location>
        <position position="1"/>
    </location>
</feature>
<protein>
    <submittedName>
        <fullName evidence="1">Uncharacterized protein</fullName>
    </submittedName>
</protein>